<dbReference type="Proteomes" id="UP000824107">
    <property type="component" value="Unassembled WGS sequence"/>
</dbReference>
<comment type="caution">
    <text evidence="1">The sequence shown here is derived from an EMBL/GenBank/DDBJ whole genome shotgun (WGS) entry which is preliminary data.</text>
</comment>
<reference evidence="1" key="1">
    <citation type="submission" date="2020-10" db="EMBL/GenBank/DDBJ databases">
        <authorList>
            <person name="Gilroy R."/>
        </authorList>
    </citation>
    <scope>NUCLEOTIDE SEQUENCE</scope>
    <source>
        <strain evidence="1">ChiW3-316</strain>
    </source>
</reference>
<dbReference type="AlphaFoldDB" id="A0A9D1M3H0"/>
<name>A0A9D1M3H0_9PROT</name>
<accession>A0A9D1M3H0</accession>
<gene>
    <name evidence="1" type="ORF">IAD20_02225</name>
</gene>
<organism evidence="1 2">
    <name type="scientific">Candidatus Scatocola faecipullorum</name>
    <dbReference type="NCBI Taxonomy" id="2840917"/>
    <lineage>
        <taxon>Bacteria</taxon>
        <taxon>Pseudomonadati</taxon>
        <taxon>Pseudomonadota</taxon>
        <taxon>Alphaproteobacteria</taxon>
        <taxon>Rhodospirillales</taxon>
        <taxon>Rhodospirillaceae</taxon>
        <taxon>Rhodospirillaceae incertae sedis</taxon>
        <taxon>Candidatus Scatocola</taxon>
    </lineage>
</organism>
<dbReference type="EMBL" id="DVNC01000020">
    <property type="protein sequence ID" value="HIU52877.1"/>
    <property type="molecule type" value="Genomic_DNA"/>
</dbReference>
<protein>
    <submittedName>
        <fullName evidence="1">Uncharacterized protein</fullName>
    </submittedName>
</protein>
<proteinExistence type="predicted"/>
<reference evidence="1" key="2">
    <citation type="journal article" date="2021" name="PeerJ">
        <title>Extensive microbial diversity within the chicken gut microbiome revealed by metagenomics and culture.</title>
        <authorList>
            <person name="Gilroy R."/>
            <person name="Ravi A."/>
            <person name="Getino M."/>
            <person name="Pursley I."/>
            <person name="Horton D.L."/>
            <person name="Alikhan N.F."/>
            <person name="Baker D."/>
            <person name="Gharbi K."/>
            <person name="Hall N."/>
            <person name="Watson M."/>
            <person name="Adriaenssens E.M."/>
            <person name="Foster-Nyarko E."/>
            <person name="Jarju S."/>
            <person name="Secka A."/>
            <person name="Antonio M."/>
            <person name="Oren A."/>
            <person name="Chaudhuri R.R."/>
            <person name="La Ragione R."/>
            <person name="Hildebrand F."/>
            <person name="Pallen M.J."/>
        </authorList>
    </citation>
    <scope>NUCLEOTIDE SEQUENCE</scope>
    <source>
        <strain evidence="1">ChiW3-316</strain>
    </source>
</reference>
<evidence type="ECO:0000313" key="2">
    <source>
        <dbReference type="Proteomes" id="UP000824107"/>
    </source>
</evidence>
<sequence length="176" mass="20750">MDKKIFDATIARSNEWKEVIFNILQESDETAGCLSLREQLEEMLDVDTVCLSDVDMFKKLKREYGLHVSIQIPELKQLPEVVRLTFKMCEDMLKRLPTDMMQGVDESVPARHEPLFRQRGEQVLYRIHRTLNMTLIDVQVRTDEVQCEDLLYWSQDKLFIMTFAPELEEAEDYVSI</sequence>
<evidence type="ECO:0000313" key="1">
    <source>
        <dbReference type="EMBL" id="HIU52877.1"/>
    </source>
</evidence>